<dbReference type="Proteomes" id="UP001501444">
    <property type="component" value="Unassembled WGS sequence"/>
</dbReference>
<dbReference type="PANTHER" id="PTHR38446:SF1">
    <property type="entry name" value="BLL0914 PROTEIN"/>
    <property type="match status" value="1"/>
</dbReference>
<reference evidence="2 3" key="1">
    <citation type="journal article" date="2019" name="Int. J. Syst. Evol. Microbiol.">
        <title>The Global Catalogue of Microorganisms (GCM) 10K type strain sequencing project: providing services to taxonomists for standard genome sequencing and annotation.</title>
        <authorList>
            <consortium name="The Broad Institute Genomics Platform"/>
            <consortium name="The Broad Institute Genome Sequencing Center for Infectious Disease"/>
            <person name="Wu L."/>
            <person name="Ma J."/>
        </authorList>
    </citation>
    <scope>NUCLEOTIDE SEQUENCE [LARGE SCALE GENOMIC DNA]</scope>
    <source>
        <strain evidence="2 3">JCM 3272</strain>
    </source>
</reference>
<evidence type="ECO:0000256" key="1">
    <source>
        <dbReference type="SAM" id="Phobius"/>
    </source>
</evidence>
<keyword evidence="3" id="KW-1185">Reference proteome</keyword>
<protein>
    <submittedName>
        <fullName evidence="2">DUF1304 domain-containing protein</fullName>
    </submittedName>
</protein>
<keyword evidence="1" id="KW-0472">Membrane</keyword>
<feature type="transmembrane region" description="Helical" evidence="1">
    <location>
        <begin position="95"/>
        <end position="113"/>
    </location>
</feature>
<comment type="caution">
    <text evidence="2">The sequence shown here is derived from an EMBL/GenBank/DDBJ whole genome shotgun (WGS) entry which is preliminary data.</text>
</comment>
<name>A0ABN3G373_9ACTN</name>
<dbReference type="Pfam" id="PF06993">
    <property type="entry name" value="DUF1304"/>
    <property type="match status" value="1"/>
</dbReference>
<keyword evidence="1" id="KW-0812">Transmembrane</keyword>
<dbReference type="InterPro" id="IPR009732">
    <property type="entry name" value="DUF1304"/>
</dbReference>
<organism evidence="2 3">
    <name type="scientific">Dactylosporangium salmoneum</name>
    <dbReference type="NCBI Taxonomy" id="53361"/>
    <lineage>
        <taxon>Bacteria</taxon>
        <taxon>Bacillati</taxon>
        <taxon>Actinomycetota</taxon>
        <taxon>Actinomycetes</taxon>
        <taxon>Micromonosporales</taxon>
        <taxon>Micromonosporaceae</taxon>
        <taxon>Dactylosporangium</taxon>
    </lineage>
</organism>
<feature type="transmembrane region" description="Helical" evidence="1">
    <location>
        <begin position="55"/>
        <end position="88"/>
    </location>
</feature>
<gene>
    <name evidence="2" type="ORF">GCM10010170_028010</name>
</gene>
<dbReference type="EMBL" id="BAAARV010000023">
    <property type="protein sequence ID" value="GAA2343291.1"/>
    <property type="molecule type" value="Genomic_DNA"/>
</dbReference>
<evidence type="ECO:0000313" key="2">
    <source>
        <dbReference type="EMBL" id="GAA2343291.1"/>
    </source>
</evidence>
<dbReference type="PANTHER" id="PTHR38446">
    <property type="entry name" value="BLL0914 PROTEIN"/>
    <property type="match status" value="1"/>
</dbReference>
<keyword evidence="1" id="KW-1133">Transmembrane helix</keyword>
<sequence length="114" mass="11903">MAEVLVGLVAVLHLYFLVLEMFLWTAPRTRAAFGTTAEFATASKALAANQGLYNGFLAAGLVYGLVASNVAFEVFFLICVIVAGLYGAATANRRILLVQALPGALALAAVLAAR</sequence>
<accession>A0ABN3G373</accession>
<proteinExistence type="predicted"/>
<evidence type="ECO:0000313" key="3">
    <source>
        <dbReference type="Proteomes" id="UP001501444"/>
    </source>
</evidence>